<keyword evidence="4 11" id="KW-1003">Cell membrane</keyword>
<evidence type="ECO:0000256" key="1">
    <source>
        <dbReference type="ARBA" id="ARBA00001946"/>
    </source>
</evidence>
<proteinExistence type="inferred from homology"/>
<dbReference type="GO" id="GO:0006744">
    <property type="term" value="P:ubiquinone biosynthetic process"/>
    <property type="evidence" value="ECO:0007669"/>
    <property type="project" value="UniProtKB-UniRule"/>
</dbReference>
<comment type="similarity">
    <text evidence="3 11">Belongs to the UbiA prenyltransferase family.</text>
</comment>
<evidence type="ECO:0000313" key="13">
    <source>
        <dbReference type="EMBL" id="OAF07656.1"/>
    </source>
</evidence>
<dbReference type="GO" id="GO:0005886">
    <property type="term" value="C:plasma membrane"/>
    <property type="evidence" value="ECO:0007669"/>
    <property type="project" value="UniProtKB-SubCell"/>
</dbReference>
<gene>
    <name evidence="11" type="primary">ubiA</name>
    <name evidence="13" type="ORF">AYJ54_17530</name>
</gene>
<dbReference type="PANTHER" id="PTHR11048">
    <property type="entry name" value="PRENYLTRANSFERASES"/>
    <property type="match status" value="1"/>
</dbReference>
<keyword evidence="8 11" id="KW-0812">Transmembrane</keyword>
<accession>A0A176YKY8</accession>
<dbReference type="NCBIfam" id="TIGR01474">
    <property type="entry name" value="ubiA_proteo"/>
    <property type="match status" value="1"/>
</dbReference>
<keyword evidence="11" id="KW-0460">Magnesium</keyword>
<dbReference type="HAMAP" id="MF_01635">
    <property type="entry name" value="UbiA"/>
    <property type="match status" value="1"/>
</dbReference>
<evidence type="ECO:0000256" key="3">
    <source>
        <dbReference type="ARBA" id="ARBA00005985"/>
    </source>
</evidence>
<name>A0A176YKY8_9BRAD</name>
<feature type="transmembrane region" description="Helical" evidence="11">
    <location>
        <begin position="186"/>
        <end position="206"/>
    </location>
</feature>
<evidence type="ECO:0000256" key="12">
    <source>
        <dbReference type="NCBIfam" id="TIGR01474"/>
    </source>
</evidence>
<dbReference type="GO" id="GO:0008412">
    <property type="term" value="F:4-hydroxybenzoate polyprenyltransferase activity"/>
    <property type="evidence" value="ECO:0007669"/>
    <property type="project" value="UniProtKB-UniRule"/>
</dbReference>
<keyword evidence="5 11" id="KW-0997">Cell inner membrane</keyword>
<dbReference type="Gene3D" id="1.10.357.140">
    <property type="entry name" value="UbiA prenyltransferase"/>
    <property type="match status" value="1"/>
</dbReference>
<evidence type="ECO:0000256" key="5">
    <source>
        <dbReference type="ARBA" id="ARBA00022519"/>
    </source>
</evidence>
<keyword evidence="10 11" id="KW-0472">Membrane</keyword>
<reference evidence="13 14" key="1">
    <citation type="submission" date="2016-03" db="EMBL/GenBank/DDBJ databases">
        <title>Draft Genome Sequence of the Strain BR 10245 (Bradyrhizobium sp.) isolated from nodules of Centrolobium paraense.</title>
        <authorList>
            <person name="Simoes-Araujo J.L.Sr."/>
            <person name="Barauna A.C."/>
            <person name="Silva K."/>
            <person name="Zilli J.E."/>
        </authorList>
    </citation>
    <scope>NUCLEOTIDE SEQUENCE [LARGE SCALE GENOMIC DNA]</scope>
    <source>
        <strain evidence="13 14">BR 10245</strain>
    </source>
</reference>
<dbReference type="InterPro" id="IPR044878">
    <property type="entry name" value="UbiA_sf"/>
</dbReference>
<dbReference type="EC" id="2.5.1.39" evidence="11 12"/>
<evidence type="ECO:0000256" key="9">
    <source>
        <dbReference type="ARBA" id="ARBA00022989"/>
    </source>
</evidence>
<dbReference type="OrthoDB" id="9782418at2"/>
<comment type="function">
    <text evidence="11">Catalyzes the prenylation of para-hydroxybenzoate (PHB) with an all-trans polyprenyl group. Mediates the second step in the final reaction sequence of ubiquinone-8 (UQ-8) biosynthesis, which is the condensation of the polyisoprenoid side chain with PHB, generating the first membrane-bound Q intermediate 3-octaprenyl-4-hydroxybenzoate.</text>
</comment>
<organism evidence="13 14">
    <name type="scientific">Bradyrhizobium centrolobii</name>
    <dbReference type="NCBI Taxonomy" id="1505087"/>
    <lineage>
        <taxon>Bacteria</taxon>
        <taxon>Pseudomonadati</taxon>
        <taxon>Pseudomonadota</taxon>
        <taxon>Alphaproteobacteria</taxon>
        <taxon>Hyphomicrobiales</taxon>
        <taxon>Nitrobacteraceae</taxon>
        <taxon>Bradyrhizobium</taxon>
    </lineage>
</organism>
<feature type="transmembrane region" description="Helical" evidence="11">
    <location>
        <begin position="250"/>
        <end position="268"/>
    </location>
</feature>
<sequence>MTALSRPDLSDIHPGDWVDRRLPLTWRPYARLARLDRPVGIWLTLFPCLAALIQASHGSPALWQLIVFSLGALLMRSAGSTVNDIADRKFDAHVERTRFRPLASSQLELRQAIAFLIVELGLAASLLVFLSQYTRLMAICVLPLVFIYPFCKRFTYWPQAVLGAAFNWGMLMVWAEAAGHIPPGAIVMWIGAISWQIGYDTVYAYVDVKDDIRLGLKSTAILFGERGQACIGLVYALTVVSWSLGGWLLGMSLSYAAGMAVIAAHLAWQAWRIDLERPNLSFSLFLSNILTGVFLAITALMGTW</sequence>
<evidence type="ECO:0000256" key="6">
    <source>
        <dbReference type="ARBA" id="ARBA00022679"/>
    </source>
</evidence>
<keyword evidence="14" id="KW-1185">Reference proteome</keyword>
<evidence type="ECO:0000256" key="8">
    <source>
        <dbReference type="ARBA" id="ARBA00022692"/>
    </source>
</evidence>
<keyword evidence="7 11" id="KW-0831">Ubiquinone biosynthesis</keyword>
<feature type="transmembrane region" description="Helical" evidence="11">
    <location>
        <begin position="280"/>
        <end position="301"/>
    </location>
</feature>
<comment type="caution">
    <text evidence="13">The sequence shown here is derived from an EMBL/GenBank/DDBJ whole genome shotgun (WGS) entry which is preliminary data.</text>
</comment>
<evidence type="ECO:0000256" key="10">
    <source>
        <dbReference type="ARBA" id="ARBA00023136"/>
    </source>
</evidence>
<dbReference type="PANTHER" id="PTHR11048:SF28">
    <property type="entry name" value="4-HYDROXYBENZOATE POLYPRENYLTRANSFERASE, MITOCHONDRIAL"/>
    <property type="match status" value="1"/>
</dbReference>
<dbReference type="CDD" id="cd13959">
    <property type="entry name" value="PT_UbiA_COQ2"/>
    <property type="match status" value="1"/>
</dbReference>
<dbReference type="Gene3D" id="1.20.120.1780">
    <property type="entry name" value="UbiA prenyltransferase"/>
    <property type="match status" value="1"/>
</dbReference>
<feature type="transmembrane region" description="Helical" evidence="11">
    <location>
        <begin position="227"/>
        <end position="244"/>
    </location>
</feature>
<dbReference type="FunFam" id="1.10.357.140:FF:000008">
    <property type="entry name" value="4-hydroxybenzoate octaprenyltransferase"/>
    <property type="match status" value="1"/>
</dbReference>
<dbReference type="UniPathway" id="UPA00232"/>
<dbReference type="FunFam" id="1.20.120.1780:FF:000001">
    <property type="entry name" value="4-hydroxybenzoate octaprenyltransferase"/>
    <property type="match status" value="1"/>
</dbReference>
<evidence type="ECO:0000313" key="14">
    <source>
        <dbReference type="Proteomes" id="UP000076959"/>
    </source>
</evidence>
<evidence type="ECO:0000256" key="7">
    <source>
        <dbReference type="ARBA" id="ARBA00022688"/>
    </source>
</evidence>
<feature type="transmembrane region" description="Helical" evidence="11">
    <location>
        <begin position="133"/>
        <end position="151"/>
    </location>
</feature>
<dbReference type="InterPro" id="IPR000537">
    <property type="entry name" value="UbiA_prenyltransferase"/>
</dbReference>
<protein>
    <recommendedName>
        <fullName evidence="11 12">4-hydroxybenzoate octaprenyltransferase</fullName>
        <ecNumber evidence="11 12">2.5.1.39</ecNumber>
    </recommendedName>
    <alternativeName>
        <fullName evidence="11">4-HB polyprenyltransferase</fullName>
    </alternativeName>
</protein>
<dbReference type="RefSeq" id="WP_063702206.1">
    <property type="nucleotide sequence ID" value="NZ_LUUB01000066.1"/>
</dbReference>
<comment type="cofactor">
    <cofactor evidence="1 11">
        <name>Mg(2+)</name>
        <dbReference type="ChEBI" id="CHEBI:18420"/>
    </cofactor>
</comment>
<dbReference type="Pfam" id="PF01040">
    <property type="entry name" value="UbiA"/>
    <property type="match status" value="1"/>
</dbReference>
<evidence type="ECO:0000256" key="4">
    <source>
        <dbReference type="ARBA" id="ARBA00022475"/>
    </source>
</evidence>
<dbReference type="AlphaFoldDB" id="A0A176YKY8"/>
<comment type="subcellular location">
    <subcellularLocation>
        <location evidence="11">Cell inner membrane</location>
        <topology evidence="11">Multi-pass membrane protein</topology>
    </subcellularLocation>
    <subcellularLocation>
        <location evidence="2">Membrane</location>
        <topology evidence="2">Multi-pass membrane protein</topology>
    </subcellularLocation>
</comment>
<feature type="transmembrane region" description="Helical" evidence="11">
    <location>
        <begin position="39"/>
        <end position="56"/>
    </location>
</feature>
<dbReference type="InterPro" id="IPR039653">
    <property type="entry name" value="Prenyltransferase"/>
</dbReference>
<dbReference type="STRING" id="1505087.AYJ54_17530"/>
<keyword evidence="6 11" id="KW-0808">Transferase</keyword>
<comment type="catalytic activity">
    <reaction evidence="11">
        <text>all-trans-octaprenyl diphosphate + 4-hydroxybenzoate = 4-hydroxy-3-(all-trans-octaprenyl)benzoate + diphosphate</text>
        <dbReference type="Rhea" id="RHEA:27782"/>
        <dbReference type="ChEBI" id="CHEBI:1617"/>
        <dbReference type="ChEBI" id="CHEBI:17879"/>
        <dbReference type="ChEBI" id="CHEBI:33019"/>
        <dbReference type="ChEBI" id="CHEBI:57711"/>
        <dbReference type="EC" id="2.5.1.39"/>
    </reaction>
</comment>
<comment type="pathway">
    <text evidence="11">Cofactor biosynthesis; ubiquinone biosynthesis.</text>
</comment>
<evidence type="ECO:0000256" key="11">
    <source>
        <dbReference type="HAMAP-Rule" id="MF_01635"/>
    </source>
</evidence>
<keyword evidence="9 11" id="KW-1133">Transmembrane helix</keyword>
<evidence type="ECO:0000256" key="2">
    <source>
        <dbReference type="ARBA" id="ARBA00004141"/>
    </source>
</evidence>
<dbReference type="InterPro" id="IPR006370">
    <property type="entry name" value="HB_polyprenyltransferase-like"/>
</dbReference>
<dbReference type="Proteomes" id="UP000076959">
    <property type="component" value="Unassembled WGS sequence"/>
</dbReference>
<dbReference type="EMBL" id="LUUB01000066">
    <property type="protein sequence ID" value="OAF07656.1"/>
    <property type="molecule type" value="Genomic_DNA"/>
</dbReference>
<feature type="transmembrane region" description="Helical" evidence="11">
    <location>
        <begin position="107"/>
        <end position="127"/>
    </location>
</feature>